<comment type="caution">
    <text evidence="3">The sequence shown here is derived from an EMBL/GenBank/DDBJ whole genome shotgun (WGS) entry which is preliminary data.</text>
</comment>
<dbReference type="Pfam" id="PF03235">
    <property type="entry name" value="GmrSD_N"/>
    <property type="match status" value="1"/>
</dbReference>
<feature type="domain" description="Schlafen AlbA-2" evidence="2">
    <location>
        <begin position="419"/>
        <end position="574"/>
    </location>
</feature>
<dbReference type="InterPro" id="IPR004919">
    <property type="entry name" value="GmrSD_N"/>
</dbReference>
<protein>
    <submittedName>
        <fullName evidence="3">DUF262 domain-containing protein</fullName>
    </submittedName>
</protein>
<dbReference type="RefSeq" id="WP_255920036.1">
    <property type="nucleotide sequence ID" value="NZ_JANFNG010000006.1"/>
</dbReference>
<accession>A0ABT1PVU1</accession>
<organism evidence="3 4">
    <name type="scientific">Streptomyces humicola</name>
    <dbReference type="NCBI Taxonomy" id="2953240"/>
    <lineage>
        <taxon>Bacteria</taxon>
        <taxon>Bacillati</taxon>
        <taxon>Actinomycetota</taxon>
        <taxon>Actinomycetes</taxon>
        <taxon>Kitasatosporales</taxon>
        <taxon>Streptomycetaceae</taxon>
        <taxon>Streptomyces</taxon>
    </lineage>
</organism>
<gene>
    <name evidence="3" type="ORF">NGB36_11080</name>
</gene>
<feature type="domain" description="GmrSD restriction endonucleases N-terminal" evidence="1">
    <location>
        <begin position="21"/>
        <end position="167"/>
    </location>
</feature>
<name>A0ABT1PVU1_9ACTN</name>
<reference evidence="3" key="1">
    <citation type="submission" date="2022-06" db="EMBL/GenBank/DDBJ databases">
        <title>Draft genome sequence of Streptomyces sp. RB6PN25 isolated from peat swamp forest in Thailand.</title>
        <authorList>
            <person name="Duangmal K."/>
            <person name="Klaysubun C."/>
        </authorList>
    </citation>
    <scope>NUCLEOTIDE SEQUENCE</scope>
    <source>
        <strain evidence="3">RB6PN25</strain>
    </source>
</reference>
<sequence>MAELDSQPKSIQSIYAWYSENKLWVNRRYQRKLVWTLEEKQKLIESVLKRYPIPAILLAEREAGDYEVIDGLQRLHTLVSFIETAFPTTDGKLFDVDQFVTAKTRSVEESAFAVTPGSKLSAREVGTILDYSLAVSIMRGATNEEIDDVFSRINTYGHRLSDQERRQAGVRDDFSSLVRELACDVRGDASSDVLNLSKMPSISIDLPMTKHGYDVQAEEVFWVAQGILRSTDLRDSMDEQCIADIAASIIGGSILERSKVTLDEVYQSGTQENNRMARCLDGYGVERFKAEFKYCLEQIEAICETQEVRKLRSILFSRSNTSPFPAVFALLCVSFHELLFGEKKKVADYAGIKAALTGLDRRIQTGKASTARSERRKNVDTIKGLIRPHLIDATHKDIYGDHTSLDVDNIIRRSGVEAPHYELKQGFLRLDSSRRVDATVVDKILKTICAIANNGKDRAGTILIGVADKEQDAMRIQALDQVEPRRVGNGQHFVVGVRREAEILGESSERYFGRWKADIRSSGLSPALRNSVLSSIAYADYYGLGVIIIRVPEQQEVSLLDGRVFVREGDETVEVTDLARTLEVGKRFQ</sequence>
<dbReference type="Pfam" id="PF04326">
    <property type="entry name" value="SLFN_AlbA_2"/>
    <property type="match status" value="1"/>
</dbReference>
<evidence type="ECO:0000313" key="3">
    <source>
        <dbReference type="EMBL" id="MCQ4081130.1"/>
    </source>
</evidence>
<dbReference type="PANTHER" id="PTHR39639">
    <property type="entry name" value="CHROMOSOME 16, WHOLE GENOME SHOTGUN SEQUENCE"/>
    <property type="match status" value="1"/>
</dbReference>
<proteinExistence type="predicted"/>
<dbReference type="InterPro" id="IPR007421">
    <property type="entry name" value="Schlafen_AlbA_2_dom"/>
</dbReference>
<dbReference type="Gene3D" id="3.30.950.30">
    <property type="entry name" value="Schlafen, AAA domain"/>
    <property type="match status" value="1"/>
</dbReference>
<dbReference type="PANTHER" id="PTHR39639:SF1">
    <property type="entry name" value="DUF262 DOMAIN-CONTAINING PROTEIN"/>
    <property type="match status" value="1"/>
</dbReference>
<evidence type="ECO:0000313" key="4">
    <source>
        <dbReference type="Proteomes" id="UP001057702"/>
    </source>
</evidence>
<keyword evidence="4" id="KW-1185">Reference proteome</keyword>
<evidence type="ECO:0000259" key="2">
    <source>
        <dbReference type="Pfam" id="PF04326"/>
    </source>
</evidence>
<dbReference type="Proteomes" id="UP001057702">
    <property type="component" value="Unassembled WGS sequence"/>
</dbReference>
<evidence type="ECO:0000259" key="1">
    <source>
        <dbReference type="Pfam" id="PF03235"/>
    </source>
</evidence>
<dbReference type="EMBL" id="JANFNG010000006">
    <property type="protein sequence ID" value="MCQ4081130.1"/>
    <property type="molecule type" value="Genomic_DNA"/>
</dbReference>
<dbReference type="InterPro" id="IPR038461">
    <property type="entry name" value="Schlafen_AlbA_2_dom_sf"/>
</dbReference>